<dbReference type="Proteomes" id="UP001606300">
    <property type="component" value="Unassembled WGS sequence"/>
</dbReference>
<name>A0ABW7ELR6_9BURK</name>
<keyword evidence="2" id="KW-1185">Reference proteome</keyword>
<dbReference type="EMBL" id="JBIGHY010000002">
    <property type="protein sequence ID" value="MFG6413588.1"/>
    <property type="molecule type" value="Genomic_DNA"/>
</dbReference>
<protein>
    <submittedName>
        <fullName evidence="1">YciI family protein</fullName>
    </submittedName>
</protein>
<dbReference type="RefSeq" id="WP_394469668.1">
    <property type="nucleotide sequence ID" value="NZ_JBIGHY010000002.1"/>
</dbReference>
<proteinExistence type="predicted"/>
<evidence type="ECO:0000313" key="1">
    <source>
        <dbReference type="EMBL" id="MFG6413588.1"/>
    </source>
</evidence>
<sequence length="122" mass="12805">MPRHLISFHEGALSLIPAADFPDVGQAAAAAMLEAIDAGVFVFCGALLEPPTTTVVATDAMIPQGPSPAHKDSIGGITVIGVPSRDEAHRWASKIAAGCRCAQDVREFMPLPPAVEARIRQH</sequence>
<gene>
    <name evidence="1" type="ORF">ACG02S_06715</name>
</gene>
<evidence type="ECO:0000313" key="2">
    <source>
        <dbReference type="Proteomes" id="UP001606300"/>
    </source>
</evidence>
<accession>A0ABW7ELR6</accession>
<comment type="caution">
    <text evidence="1">The sequence shown here is derived from an EMBL/GenBank/DDBJ whole genome shotgun (WGS) entry which is preliminary data.</text>
</comment>
<dbReference type="Gene3D" id="3.30.70.1060">
    <property type="entry name" value="Dimeric alpha+beta barrel"/>
    <property type="match status" value="1"/>
</dbReference>
<dbReference type="SUPFAM" id="SSF54909">
    <property type="entry name" value="Dimeric alpha+beta barrel"/>
    <property type="match status" value="1"/>
</dbReference>
<organism evidence="1 2">
    <name type="scientific">Pelomonas dachongensis</name>
    <dbReference type="NCBI Taxonomy" id="3299029"/>
    <lineage>
        <taxon>Bacteria</taxon>
        <taxon>Pseudomonadati</taxon>
        <taxon>Pseudomonadota</taxon>
        <taxon>Betaproteobacteria</taxon>
        <taxon>Burkholderiales</taxon>
        <taxon>Sphaerotilaceae</taxon>
        <taxon>Roseateles</taxon>
    </lineage>
</organism>
<dbReference type="InterPro" id="IPR011008">
    <property type="entry name" value="Dimeric_a/b-barrel"/>
</dbReference>
<reference evidence="1 2" key="1">
    <citation type="submission" date="2024-09" db="EMBL/GenBank/DDBJ databases">
        <title>Novel species of the genus Pelomonas and Roseateles isolated from streams.</title>
        <authorList>
            <person name="Lu H."/>
        </authorList>
    </citation>
    <scope>NUCLEOTIDE SEQUENCE [LARGE SCALE GENOMIC DNA]</scope>
    <source>
        <strain evidence="1 2">DC23W</strain>
    </source>
</reference>